<dbReference type="GO" id="GO:0016747">
    <property type="term" value="F:acyltransferase activity, transferring groups other than amino-acyl groups"/>
    <property type="evidence" value="ECO:0007669"/>
    <property type="project" value="InterPro"/>
</dbReference>
<organism evidence="2 3">
    <name type="scientific">Crepidotus variabilis</name>
    <dbReference type="NCBI Taxonomy" id="179855"/>
    <lineage>
        <taxon>Eukaryota</taxon>
        <taxon>Fungi</taxon>
        <taxon>Dikarya</taxon>
        <taxon>Basidiomycota</taxon>
        <taxon>Agaricomycotina</taxon>
        <taxon>Agaricomycetes</taxon>
        <taxon>Agaricomycetidae</taxon>
        <taxon>Agaricales</taxon>
        <taxon>Agaricineae</taxon>
        <taxon>Crepidotaceae</taxon>
        <taxon>Crepidotus</taxon>
    </lineage>
</organism>
<protein>
    <recommendedName>
        <fullName evidence="1">N-acetyltransferase domain-containing protein</fullName>
    </recommendedName>
</protein>
<dbReference type="InterPro" id="IPR016181">
    <property type="entry name" value="Acyl_CoA_acyltransferase"/>
</dbReference>
<dbReference type="CDD" id="cd04301">
    <property type="entry name" value="NAT_SF"/>
    <property type="match status" value="1"/>
</dbReference>
<dbReference type="Pfam" id="PF00583">
    <property type="entry name" value="Acetyltransf_1"/>
    <property type="match status" value="1"/>
</dbReference>
<dbReference type="SUPFAM" id="SSF55729">
    <property type="entry name" value="Acyl-CoA N-acyltransferases (Nat)"/>
    <property type="match status" value="1"/>
</dbReference>
<sequence length="344" mass="38786">MPSVSPQGLQTLVCSKASDVPSFVIDILFQDEVHSNVVLPTLLKCALLERMGTPLLGQLWIICFVWNGNICEIKLIATCTDGMMGKYPVFLYSPVPYSSLHSDPSIRTALDAAGRELFKNVSTRRVYSVFGVDILSRTFVEIWTKNTRIQPMAEPYYSSYISYCTPQTFINKSLTLPYGEYCDLRQATVNDRDGVARLNYIFAKDSEPFILTWEQAYREADELIHKGLVFVHTLGKEPKPAKIVSLVAFTRNTEKTATITKVVTDPEARGRKCAERLTRFVCHQLFTRGRKENIALFVGVNNPAAKVYQRVGFVGIGENPAPANGVEHWVEYGFDRQQVDLGHW</sequence>
<evidence type="ECO:0000313" key="3">
    <source>
        <dbReference type="Proteomes" id="UP000807306"/>
    </source>
</evidence>
<name>A0A9P6E779_9AGAR</name>
<evidence type="ECO:0000313" key="2">
    <source>
        <dbReference type="EMBL" id="KAF9523821.1"/>
    </source>
</evidence>
<keyword evidence="3" id="KW-1185">Reference proteome</keyword>
<gene>
    <name evidence="2" type="ORF">CPB83DRAFT_839380</name>
</gene>
<dbReference type="PROSITE" id="PS51186">
    <property type="entry name" value="GNAT"/>
    <property type="match status" value="1"/>
</dbReference>
<dbReference type="OrthoDB" id="5372118at2759"/>
<proteinExistence type="predicted"/>
<dbReference type="AlphaFoldDB" id="A0A9P6E779"/>
<dbReference type="Proteomes" id="UP000807306">
    <property type="component" value="Unassembled WGS sequence"/>
</dbReference>
<comment type="caution">
    <text evidence="2">The sequence shown here is derived from an EMBL/GenBank/DDBJ whole genome shotgun (WGS) entry which is preliminary data.</text>
</comment>
<evidence type="ECO:0000259" key="1">
    <source>
        <dbReference type="PROSITE" id="PS51186"/>
    </source>
</evidence>
<dbReference type="EMBL" id="MU157909">
    <property type="protein sequence ID" value="KAF9523821.1"/>
    <property type="molecule type" value="Genomic_DNA"/>
</dbReference>
<reference evidence="2" key="1">
    <citation type="submission" date="2020-11" db="EMBL/GenBank/DDBJ databases">
        <authorList>
            <consortium name="DOE Joint Genome Institute"/>
            <person name="Ahrendt S."/>
            <person name="Riley R."/>
            <person name="Andreopoulos W."/>
            <person name="Labutti K."/>
            <person name="Pangilinan J."/>
            <person name="Ruiz-Duenas F.J."/>
            <person name="Barrasa J.M."/>
            <person name="Sanchez-Garcia M."/>
            <person name="Camarero S."/>
            <person name="Miyauchi S."/>
            <person name="Serrano A."/>
            <person name="Linde D."/>
            <person name="Babiker R."/>
            <person name="Drula E."/>
            <person name="Ayuso-Fernandez I."/>
            <person name="Pacheco R."/>
            <person name="Padilla G."/>
            <person name="Ferreira P."/>
            <person name="Barriuso J."/>
            <person name="Kellner H."/>
            <person name="Castanera R."/>
            <person name="Alfaro M."/>
            <person name="Ramirez L."/>
            <person name="Pisabarro A.G."/>
            <person name="Kuo A."/>
            <person name="Tritt A."/>
            <person name="Lipzen A."/>
            <person name="He G."/>
            <person name="Yan M."/>
            <person name="Ng V."/>
            <person name="Cullen D."/>
            <person name="Martin F."/>
            <person name="Rosso M.-N."/>
            <person name="Henrissat B."/>
            <person name="Hibbett D."/>
            <person name="Martinez A.T."/>
            <person name="Grigoriev I.V."/>
        </authorList>
    </citation>
    <scope>NUCLEOTIDE SEQUENCE</scope>
    <source>
        <strain evidence="2">CBS 506.95</strain>
    </source>
</reference>
<accession>A0A9P6E779</accession>
<feature type="domain" description="N-acetyltransferase" evidence="1">
    <location>
        <begin position="182"/>
        <end position="337"/>
    </location>
</feature>
<dbReference type="InterPro" id="IPR000182">
    <property type="entry name" value="GNAT_dom"/>
</dbReference>
<dbReference type="Gene3D" id="3.40.630.30">
    <property type="match status" value="1"/>
</dbReference>